<accession>A0A835XTB6</accession>
<evidence type="ECO:0000313" key="2">
    <source>
        <dbReference type="EMBL" id="KAG2489736.1"/>
    </source>
</evidence>
<evidence type="ECO:0000256" key="1">
    <source>
        <dbReference type="SAM" id="MobiDB-lite"/>
    </source>
</evidence>
<evidence type="ECO:0000313" key="3">
    <source>
        <dbReference type="Proteomes" id="UP000612055"/>
    </source>
</evidence>
<dbReference type="Proteomes" id="UP000612055">
    <property type="component" value="Unassembled WGS sequence"/>
</dbReference>
<organism evidence="2 3">
    <name type="scientific">Edaphochlamys debaryana</name>
    <dbReference type="NCBI Taxonomy" id="47281"/>
    <lineage>
        <taxon>Eukaryota</taxon>
        <taxon>Viridiplantae</taxon>
        <taxon>Chlorophyta</taxon>
        <taxon>core chlorophytes</taxon>
        <taxon>Chlorophyceae</taxon>
        <taxon>CS clade</taxon>
        <taxon>Chlamydomonadales</taxon>
        <taxon>Chlamydomonadales incertae sedis</taxon>
        <taxon>Edaphochlamys</taxon>
    </lineage>
</organism>
<reference evidence="2" key="1">
    <citation type="journal article" date="2020" name="bioRxiv">
        <title>Comparative genomics of Chlamydomonas.</title>
        <authorList>
            <person name="Craig R.J."/>
            <person name="Hasan A.R."/>
            <person name="Ness R.W."/>
            <person name="Keightley P.D."/>
        </authorList>
    </citation>
    <scope>NUCLEOTIDE SEQUENCE</scope>
    <source>
        <strain evidence="2">CCAP 11/70</strain>
    </source>
</reference>
<dbReference type="AlphaFoldDB" id="A0A835XTB6"/>
<feature type="compositionally biased region" description="Pro residues" evidence="1">
    <location>
        <begin position="240"/>
        <end position="258"/>
    </location>
</feature>
<protein>
    <submittedName>
        <fullName evidence="2">Uncharacterized protein</fullName>
    </submittedName>
</protein>
<proteinExistence type="predicted"/>
<dbReference type="EMBL" id="JAEHOE010000070">
    <property type="protein sequence ID" value="KAG2489736.1"/>
    <property type="molecule type" value="Genomic_DNA"/>
</dbReference>
<feature type="region of interest" description="Disordered" evidence="1">
    <location>
        <begin position="232"/>
        <end position="342"/>
    </location>
</feature>
<keyword evidence="3" id="KW-1185">Reference proteome</keyword>
<name>A0A835XTB6_9CHLO</name>
<feature type="compositionally biased region" description="Low complexity" evidence="1">
    <location>
        <begin position="259"/>
        <end position="321"/>
    </location>
</feature>
<sequence length="342" mass="35656">MAPLTASWGRGRPPRRLFLGSALVPPALVLALLALLGPALPASADTTRVLNTMSTVGTEFVYMSTPAGARRQVDLIYWPFDVAAGLTSLPLARIRFRAMSTGSYTKIAMALFSSSQDTMSPNSFISTLSPGTFDLTQPYVLQTINVTAPSGMTILINSGKRYYLAIAGIEGATWAYESGPPPTNTETWVAYTAPYGQRYSYFTPPIGSAAAVLGSDDFWRLALIQGGGRQTAGSFFAPKTTPPKTTPAPQPQTTPPAPSAASPKTSEPPETSTAAAPSPVAEPQAAQPPTTAAASAQPPTTAAGTAQPPTAAATTAQATSPERMMAGCVHADSRQPRPINTR</sequence>
<comment type="caution">
    <text evidence="2">The sequence shown here is derived from an EMBL/GenBank/DDBJ whole genome shotgun (WGS) entry which is preliminary data.</text>
</comment>
<gene>
    <name evidence="2" type="ORF">HYH03_011843</name>
</gene>